<evidence type="ECO:0000256" key="3">
    <source>
        <dbReference type="ARBA" id="ARBA00022729"/>
    </source>
</evidence>
<dbReference type="InterPro" id="IPR008966">
    <property type="entry name" value="Adhesion_dom_sf"/>
</dbReference>
<evidence type="ECO:0000256" key="4">
    <source>
        <dbReference type="ARBA" id="ARBA00023263"/>
    </source>
</evidence>
<dbReference type="Gene3D" id="2.60.40.1090">
    <property type="entry name" value="Fimbrial-type adhesion domain"/>
    <property type="match status" value="1"/>
</dbReference>
<accession>A0ABW0MBE0</accession>
<comment type="subcellular location">
    <subcellularLocation>
        <location evidence="1">Fimbrium</location>
    </subcellularLocation>
</comment>
<protein>
    <submittedName>
        <fullName evidence="7">Fimbrial protein</fullName>
    </submittedName>
</protein>
<name>A0ABW0MBE0_9BURK</name>
<evidence type="ECO:0000256" key="2">
    <source>
        <dbReference type="ARBA" id="ARBA00006671"/>
    </source>
</evidence>
<keyword evidence="5" id="KW-1133">Transmembrane helix</keyword>
<proteinExistence type="inferred from homology"/>
<gene>
    <name evidence="7" type="ORF">ACFPM8_15525</name>
</gene>
<comment type="caution">
    <text evidence="7">The sequence shown here is derived from an EMBL/GenBank/DDBJ whole genome shotgun (WGS) entry which is preliminary data.</text>
</comment>
<dbReference type="SUPFAM" id="SSF49401">
    <property type="entry name" value="Bacterial adhesins"/>
    <property type="match status" value="1"/>
</dbReference>
<organism evidence="7 8">
    <name type="scientific">Paraherbaspirillum soli</name>
    <dbReference type="NCBI Taxonomy" id="631222"/>
    <lineage>
        <taxon>Bacteria</taxon>
        <taxon>Pseudomonadati</taxon>
        <taxon>Pseudomonadota</taxon>
        <taxon>Betaproteobacteria</taxon>
        <taxon>Burkholderiales</taxon>
        <taxon>Oxalobacteraceae</taxon>
        <taxon>Paraherbaspirillum</taxon>
    </lineage>
</organism>
<dbReference type="EMBL" id="JBHSMT010000026">
    <property type="protein sequence ID" value="MFC5475370.1"/>
    <property type="molecule type" value="Genomic_DNA"/>
</dbReference>
<feature type="domain" description="Fimbrial-type adhesion" evidence="6">
    <location>
        <begin position="102"/>
        <end position="249"/>
    </location>
</feature>
<evidence type="ECO:0000313" key="7">
    <source>
        <dbReference type="EMBL" id="MFC5475370.1"/>
    </source>
</evidence>
<evidence type="ECO:0000259" key="6">
    <source>
        <dbReference type="Pfam" id="PF00419"/>
    </source>
</evidence>
<sequence length="252" mass="27013">MQNKTNTFFSPYPENRYAIARRMNLGVFLILAIWYFSYDSDTSNVLPFSYNENTVASSPFISERYYMKQYFMPALLAATAAIALNAHAAPVAIDNTTGMVRFTGEFNASACDLASTDINGGATVPLGSYKTTNLTVANPTTPIQNYPITLTNCDTSVAKKARLSFTGFSDLVDPTLLQLQLGGATGVAVELFDSTNNKLNLGSQSALMPLVAGSNTYQLGARYRRTAPATGSVTAGKANAQATIVISYDDGL</sequence>
<feature type="transmembrane region" description="Helical" evidence="5">
    <location>
        <begin position="70"/>
        <end position="93"/>
    </location>
</feature>
<evidence type="ECO:0000256" key="1">
    <source>
        <dbReference type="ARBA" id="ARBA00004561"/>
    </source>
</evidence>
<feature type="transmembrane region" description="Helical" evidence="5">
    <location>
        <begin position="21"/>
        <end position="38"/>
    </location>
</feature>
<keyword evidence="3" id="KW-0732">Signal</keyword>
<keyword evidence="8" id="KW-1185">Reference proteome</keyword>
<dbReference type="PANTHER" id="PTHR33420:SF12">
    <property type="entry name" value="FIMBRIN-LIKE PROTEIN FIMI-RELATED"/>
    <property type="match status" value="1"/>
</dbReference>
<evidence type="ECO:0000256" key="5">
    <source>
        <dbReference type="SAM" id="Phobius"/>
    </source>
</evidence>
<keyword evidence="5" id="KW-0812">Transmembrane</keyword>
<keyword evidence="4" id="KW-0281">Fimbrium</keyword>
<comment type="similarity">
    <text evidence="2">Belongs to the fimbrial protein family.</text>
</comment>
<keyword evidence="5" id="KW-0472">Membrane</keyword>
<dbReference type="InterPro" id="IPR050263">
    <property type="entry name" value="Bact_Fimbrial_Adh_Pro"/>
</dbReference>
<dbReference type="InterPro" id="IPR000259">
    <property type="entry name" value="Adhesion_dom_fimbrial"/>
</dbReference>
<dbReference type="Proteomes" id="UP001596045">
    <property type="component" value="Unassembled WGS sequence"/>
</dbReference>
<dbReference type="PANTHER" id="PTHR33420">
    <property type="entry name" value="FIMBRIAL SUBUNIT ELFA-RELATED"/>
    <property type="match status" value="1"/>
</dbReference>
<reference evidence="8" key="1">
    <citation type="journal article" date="2019" name="Int. J. Syst. Evol. Microbiol.">
        <title>The Global Catalogue of Microorganisms (GCM) 10K type strain sequencing project: providing services to taxonomists for standard genome sequencing and annotation.</title>
        <authorList>
            <consortium name="The Broad Institute Genomics Platform"/>
            <consortium name="The Broad Institute Genome Sequencing Center for Infectious Disease"/>
            <person name="Wu L."/>
            <person name="Ma J."/>
        </authorList>
    </citation>
    <scope>NUCLEOTIDE SEQUENCE [LARGE SCALE GENOMIC DNA]</scope>
    <source>
        <strain evidence="8">JCM 17066</strain>
    </source>
</reference>
<dbReference type="RefSeq" id="WP_378998580.1">
    <property type="nucleotide sequence ID" value="NZ_JBHSMT010000026.1"/>
</dbReference>
<evidence type="ECO:0000313" key="8">
    <source>
        <dbReference type="Proteomes" id="UP001596045"/>
    </source>
</evidence>
<dbReference type="Pfam" id="PF00419">
    <property type="entry name" value="Fimbrial"/>
    <property type="match status" value="1"/>
</dbReference>
<dbReference type="InterPro" id="IPR036937">
    <property type="entry name" value="Adhesion_dom_fimbrial_sf"/>
</dbReference>